<comment type="similarity">
    <text evidence="1">Belongs to the PPR family. P subfamily.</text>
</comment>
<dbReference type="AlphaFoldDB" id="A0A6A4NKN4"/>
<sequence>MHHARRVVDLMVRLGVGRDLTVHNLFLMTHCFAGDMAAAAEILREMEDVGLVGDARTFDALVMGACKVGKVEVAMVLVRRMVDDGVPVLYSTHMFLIGALLENECFEEAVKYVKCFGGKDKALDADIYGCLGRKLAKMKRVEEAMMILEEMKQRGLSMGYKLKRFYENNGV</sequence>
<dbReference type="OrthoDB" id="185373at2759"/>
<dbReference type="PANTHER" id="PTHR47939:SF13">
    <property type="entry name" value="OS03G0201400 PROTEIN"/>
    <property type="match status" value="1"/>
</dbReference>
<dbReference type="NCBIfam" id="TIGR00756">
    <property type="entry name" value="PPR"/>
    <property type="match status" value="2"/>
</dbReference>
<dbReference type="Pfam" id="PF12854">
    <property type="entry name" value="PPR_1"/>
    <property type="match status" value="1"/>
</dbReference>
<dbReference type="EMBL" id="WOCE01000019">
    <property type="protein sequence ID" value="KAE9592643.1"/>
    <property type="molecule type" value="Genomic_DNA"/>
</dbReference>
<name>A0A6A4NKN4_LUPAL</name>
<dbReference type="Pfam" id="PF01535">
    <property type="entry name" value="PPR"/>
    <property type="match status" value="1"/>
</dbReference>
<dbReference type="InterPro" id="IPR050667">
    <property type="entry name" value="PPR-containing_protein"/>
</dbReference>
<evidence type="ECO:0000256" key="3">
    <source>
        <dbReference type="PROSITE-ProRule" id="PRU00708"/>
    </source>
</evidence>
<protein>
    <submittedName>
        <fullName evidence="4">Putative pentatricopeptide</fullName>
    </submittedName>
</protein>
<dbReference type="PROSITE" id="PS51375">
    <property type="entry name" value="PPR"/>
    <property type="match status" value="2"/>
</dbReference>
<dbReference type="Proteomes" id="UP000447434">
    <property type="component" value="Chromosome 19"/>
</dbReference>
<evidence type="ECO:0000313" key="4">
    <source>
        <dbReference type="EMBL" id="KAE9592643.1"/>
    </source>
</evidence>
<dbReference type="InterPro" id="IPR002885">
    <property type="entry name" value="PPR_rpt"/>
</dbReference>
<dbReference type="InterPro" id="IPR011990">
    <property type="entry name" value="TPR-like_helical_dom_sf"/>
</dbReference>
<keyword evidence="5" id="KW-1185">Reference proteome</keyword>
<evidence type="ECO:0000256" key="1">
    <source>
        <dbReference type="ARBA" id="ARBA00007626"/>
    </source>
</evidence>
<gene>
    <name evidence="4" type="ORF">Lalb_Chr19g0131421</name>
</gene>
<accession>A0A6A4NKN4</accession>
<evidence type="ECO:0000256" key="2">
    <source>
        <dbReference type="ARBA" id="ARBA00022737"/>
    </source>
</evidence>
<comment type="caution">
    <text evidence="4">The sequence shown here is derived from an EMBL/GenBank/DDBJ whole genome shotgun (WGS) entry which is preliminary data.</text>
</comment>
<reference evidence="5" key="1">
    <citation type="journal article" date="2020" name="Nat. Commun.">
        <title>Genome sequence of the cluster root forming white lupin.</title>
        <authorList>
            <person name="Hufnagel B."/>
            <person name="Marques A."/>
            <person name="Soriano A."/>
            <person name="Marques L."/>
            <person name="Divol F."/>
            <person name="Doumas P."/>
            <person name="Sallet E."/>
            <person name="Mancinotti D."/>
            <person name="Carrere S."/>
            <person name="Marande W."/>
            <person name="Arribat S."/>
            <person name="Keller J."/>
            <person name="Huneau C."/>
            <person name="Blein T."/>
            <person name="Aime D."/>
            <person name="Laguerre M."/>
            <person name="Taylor J."/>
            <person name="Schubert V."/>
            <person name="Nelson M."/>
            <person name="Geu-Flores F."/>
            <person name="Crespi M."/>
            <person name="Gallardo-Guerrero K."/>
            <person name="Delaux P.-M."/>
            <person name="Salse J."/>
            <person name="Berges H."/>
            <person name="Guyot R."/>
            <person name="Gouzy J."/>
            <person name="Peret B."/>
        </authorList>
    </citation>
    <scope>NUCLEOTIDE SEQUENCE [LARGE SCALE GENOMIC DNA]</scope>
    <source>
        <strain evidence="5">cv. Amiga</strain>
    </source>
</reference>
<proteinExistence type="inferred from homology"/>
<dbReference type="PANTHER" id="PTHR47939">
    <property type="entry name" value="MEMBRANE-ASSOCIATED SALT-INDUCIBLE PROTEIN-LIKE"/>
    <property type="match status" value="1"/>
</dbReference>
<feature type="repeat" description="PPR" evidence="3">
    <location>
        <begin position="54"/>
        <end position="88"/>
    </location>
</feature>
<feature type="repeat" description="PPR" evidence="3">
    <location>
        <begin position="124"/>
        <end position="158"/>
    </location>
</feature>
<keyword evidence="2" id="KW-0677">Repeat</keyword>
<dbReference type="Gene3D" id="1.25.40.10">
    <property type="entry name" value="Tetratricopeptide repeat domain"/>
    <property type="match status" value="2"/>
</dbReference>
<evidence type="ECO:0000313" key="5">
    <source>
        <dbReference type="Proteomes" id="UP000447434"/>
    </source>
</evidence>
<organism evidence="4 5">
    <name type="scientific">Lupinus albus</name>
    <name type="common">White lupine</name>
    <name type="synonym">Lupinus termis</name>
    <dbReference type="NCBI Taxonomy" id="3870"/>
    <lineage>
        <taxon>Eukaryota</taxon>
        <taxon>Viridiplantae</taxon>
        <taxon>Streptophyta</taxon>
        <taxon>Embryophyta</taxon>
        <taxon>Tracheophyta</taxon>
        <taxon>Spermatophyta</taxon>
        <taxon>Magnoliopsida</taxon>
        <taxon>eudicotyledons</taxon>
        <taxon>Gunneridae</taxon>
        <taxon>Pentapetalae</taxon>
        <taxon>rosids</taxon>
        <taxon>fabids</taxon>
        <taxon>Fabales</taxon>
        <taxon>Fabaceae</taxon>
        <taxon>Papilionoideae</taxon>
        <taxon>50 kb inversion clade</taxon>
        <taxon>genistoids sensu lato</taxon>
        <taxon>core genistoids</taxon>
        <taxon>Genisteae</taxon>
        <taxon>Lupinus</taxon>
    </lineage>
</organism>